<sequence length="631" mass="69654">MPRPAQPQTFHVRKRGSLSSDEDSLTLSASTAVAASPALRKTKDKGANTRSSSRRKRYRVSHLDEEEEEDDDEDDDEEYALAAANADHQTNVTQASVPAFLHKLYSMIDEPTTDKHVRWSENGKSFIVEDHEGFAKTILPLYYKHCKFASFVRQLNMYDFHKIPAVQQGALFANNQHDLWEFSHEHFYRGCNDKLALVTRKRNKNLESSTARRSLTLAKLVRDIASIRKHQAGITSDLTSLQSDNATLWQESFAAREKHQQHQDVLNKILQFLTTVFSNEDNFLHATAQQLRGPFMLGKDNEYISLTGQPGGQETKSPTHLIEEAASLVGMTPPSTVKRETKQPDDDHQQQSEEALGGGSSRSSQAPTTSDISNPFPDPFNRVSCSAESITQDIDNLEDDIEKLASHIGIDSNGFGEVFDYNEQMSDFRHGYGSMIAGASRSDMIQLFELAGGSHVKNRYDGEGTLKNNEPVSATTNSNDDSLYRQQSPLSAIPPSQHHPYSNGSMTSHTSSQPTTSSLHADLFQSFYHGISMAQSGNQPHYVAVPVPIPVPVSVEQYNAATAANSAIPGNQQRTTMAHVYPTTTTTAAAAAQQQQSVNQASYSPDGPLDAQQSHKGHATYSNQSSVPDNN</sequence>
<keyword evidence="3" id="KW-0805">Transcription regulation</keyword>
<dbReference type="GO" id="GO:0043565">
    <property type="term" value="F:sequence-specific DNA binding"/>
    <property type="evidence" value="ECO:0007669"/>
    <property type="project" value="InterPro"/>
</dbReference>
<feature type="region of interest" description="Disordered" evidence="8">
    <location>
        <begin position="589"/>
        <end position="631"/>
    </location>
</feature>
<proteinExistence type="inferred from homology"/>
<dbReference type="EMBL" id="LK023322">
    <property type="protein sequence ID" value="CDS07010.1"/>
    <property type="molecule type" value="Genomic_DNA"/>
</dbReference>
<dbReference type="PANTHER" id="PTHR10015:SF427">
    <property type="entry name" value="HEAT SHOCK FACTOR PROTEIN"/>
    <property type="match status" value="1"/>
</dbReference>
<dbReference type="SUPFAM" id="SSF46785">
    <property type="entry name" value="Winged helix' DNA-binding domain"/>
    <property type="match status" value="1"/>
</dbReference>
<organism evidence="10">
    <name type="scientific">Lichtheimia ramosa</name>
    <dbReference type="NCBI Taxonomy" id="688394"/>
    <lineage>
        <taxon>Eukaryota</taxon>
        <taxon>Fungi</taxon>
        <taxon>Fungi incertae sedis</taxon>
        <taxon>Mucoromycota</taxon>
        <taxon>Mucoromycotina</taxon>
        <taxon>Mucoromycetes</taxon>
        <taxon>Mucorales</taxon>
        <taxon>Lichtheimiaceae</taxon>
        <taxon>Lichtheimia</taxon>
    </lineage>
</organism>
<dbReference type="Pfam" id="PF00447">
    <property type="entry name" value="HSF_DNA-bind"/>
    <property type="match status" value="1"/>
</dbReference>
<evidence type="ECO:0000256" key="7">
    <source>
        <dbReference type="RuleBase" id="RU004020"/>
    </source>
</evidence>
<feature type="region of interest" description="Disordered" evidence="8">
    <location>
        <begin position="461"/>
        <end position="517"/>
    </location>
</feature>
<name>A0A077WI71_9FUNG</name>
<dbReference type="InterPro" id="IPR036388">
    <property type="entry name" value="WH-like_DNA-bd_sf"/>
</dbReference>
<gene>
    <name evidence="10" type="ORF">LRAMOSA09533</name>
</gene>
<dbReference type="PRINTS" id="PR00056">
    <property type="entry name" value="HSFDOMAIN"/>
</dbReference>
<comment type="subcellular location">
    <subcellularLocation>
        <location evidence="1">Nucleus</location>
    </subcellularLocation>
</comment>
<protein>
    <recommendedName>
        <fullName evidence="9">HSF-type DNA-binding domain-containing protein</fullName>
    </recommendedName>
</protein>
<dbReference type="GO" id="GO:0003700">
    <property type="term" value="F:DNA-binding transcription factor activity"/>
    <property type="evidence" value="ECO:0007669"/>
    <property type="project" value="InterPro"/>
</dbReference>
<feature type="compositionally biased region" description="Polar residues" evidence="8">
    <location>
        <begin position="361"/>
        <end position="373"/>
    </location>
</feature>
<evidence type="ECO:0000256" key="3">
    <source>
        <dbReference type="ARBA" id="ARBA00023015"/>
    </source>
</evidence>
<evidence type="ECO:0000256" key="6">
    <source>
        <dbReference type="ARBA" id="ARBA00023242"/>
    </source>
</evidence>
<keyword evidence="4" id="KW-0238">DNA-binding</keyword>
<evidence type="ECO:0000313" key="10">
    <source>
        <dbReference type="EMBL" id="CDS07010.1"/>
    </source>
</evidence>
<feature type="region of interest" description="Disordered" evidence="8">
    <location>
        <begin position="1"/>
        <end position="76"/>
    </location>
</feature>
<feature type="compositionally biased region" description="Low complexity" evidence="8">
    <location>
        <begin position="505"/>
        <end position="517"/>
    </location>
</feature>
<dbReference type="SMART" id="SM00415">
    <property type="entry name" value="HSF"/>
    <property type="match status" value="1"/>
</dbReference>
<dbReference type="FunFam" id="1.10.10.10:FF:000027">
    <property type="entry name" value="Heat shock transcription factor 1"/>
    <property type="match status" value="1"/>
</dbReference>
<evidence type="ECO:0000256" key="2">
    <source>
        <dbReference type="ARBA" id="ARBA00006403"/>
    </source>
</evidence>
<feature type="compositionally biased region" description="Acidic residues" evidence="8">
    <location>
        <begin position="64"/>
        <end position="76"/>
    </location>
</feature>
<evidence type="ECO:0000259" key="9">
    <source>
        <dbReference type="SMART" id="SM00415"/>
    </source>
</evidence>
<feature type="compositionally biased region" description="Low complexity" evidence="8">
    <location>
        <begin position="25"/>
        <end position="39"/>
    </location>
</feature>
<feature type="domain" description="HSF-type DNA-binding" evidence="9">
    <location>
        <begin position="96"/>
        <end position="201"/>
    </location>
</feature>
<keyword evidence="5" id="KW-0804">Transcription</keyword>
<dbReference type="InterPro" id="IPR000232">
    <property type="entry name" value="HSF_DNA-bd"/>
</dbReference>
<feature type="compositionally biased region" description="Basic and acidic residues" evidence="8">
    <location>
        <begin position="337"/>
        <end position="351"/>
    </location>
</feature>
<dbReference type="OrthoDB" id="60033at2759"/>
<comment type="similarity">
    <text evidence="2 7">Belongs to the HSF family.</text>
</comment>
<keyword evidence="6" id="KW-0539">Nucleus</keyword>
<feature type="compositionally biased region" description="Polar residues" evidence="8">
    <location>
        <begin position="620"/>
        <end position="631"/>
    </location>
</feature>
<dbReference type="InterPro" id="IPR036390">
    <property type="entry name" value="WH_DNA-bd_sf"/>
</dbReference>
<feature type="region of interest" description="Disordered" evidence="8">
    <location>
        <begin position="328"/>
        <end position="383"/>
    </location>
</feature>
<feature type="compositionally biased region" description="Polar residues" evidence="8">
    <location>
        <begin position="466"/>
        <end position="490"/>
    </location>
</feature>
<evidence type="ECO:0000256" key="1">
    <source>
        <dbReference type="ARBA" id="ARBA00004123"/>
    </source>
</evidence>
<accession>A0A077WI71</accession>
<dbReference type="AlphaFoldDB" id="A0A077WI71"/>
<reference evidence="10" key="1">
    <citation type="journal article" date="2014" name="Genome Announc.">
        <title>De novo whole-genome sequence and genome annotation of Lichtheimia ramosa.</title>
        <authorList>
            <person name="Linde J."/>
            <person name="Schwartze V."/>
            <person name="Binder U."/>
            <person name="Lass-Florl C."/>
            <person name="Voigt K."/>
            <person name="Horn F."/>
        </authorList>
    </citation>
    <scope>NUCLEOTIDE SEQUENCE</scope>
    <source>
        <strain evidence="10">JMRC FSU:6197</strain>
    </source>
</reference>
<dbReference type="Gene3D" id="1.10.10.10">
    <property type="entry name" value="Winged helix-like DNA-binding domain superfamily/Winged helix DNA-binding domain"/>
    <property type="match status" value="1"/>
</dbReference>
<evidence type="ECO:0000256" key="5">
    <source>
        <dbReference type="ARBA" id="ARBA00023163"/>
    </source>
</evidence>
<evidence type="ECO:0000256" key="8">
    <source>
        <dbReference type="SAM" id="MobiDB-lite"/>
    </source>
</evidence>
<dbReference type="GO" id="GO:0005634">
    <property type="term" value="C:nucleus"/>
    <property type="evidence" value="ECO:0007669"/>
    <property type="project" value="UniProtKB-SubCell"/>
</dbReference>
<dbReference type="PANTHER" id="PTHR10015">
    <property type="entry name" value="HEAT SHOCK TRANSCRIPTION FACTOR"/>
    <property type="match status" value="1"/>
</dbReference>
<evidence type="ECO:0000256" key="4">
    <source>
        <dbReference type="ARBA" id="ARBA00023125"/>
    </source>
</evidence>